<feature type="region of interest" description="Disordered" evidence="1">
    <location>
        <begin position="237"/>
        <end position="266"/>
    </location>
</feature>
<organism evidence="2 3">
    <name type="scientific">Cucumis melo var. makuwa</name>
    <name type="common">Oriental melon</name>
    <dbReference type="NCBI Taxonomy" id="1194695"/>
    <lineage>
        <taxon>Eukaryota</taxon>
        <taxon>Viridiplantae</taxon>
        <taxon>Streptophyta</taxon>
        <taxon>Embryophyta</taxon>
        <taxon>Tracheophyta</taxon>
        <taxon>Spermatophyta</taxon>
        <taxon>Magnoliopsida</taxon>
        <taxon>eudicotyledons</taxon>
        <taxon>Gunneridae</taxon>
        <taxon>Pentapetalae</taxon>
        <taxon>rosids</taxon>
        <taxon>fabids</taxon>
        <taxon>Cucurbitales</taxon>
        <taxon>Cucurbitaceae</taxon>
        <taxon>Benincaseae</taxon>
        <taxon>Cucumis</taxon>
    </lineage>
</organism>
<dbReference type="EMBL" id="SSTD01004767">
    <property type="protein sequence ID" value="TYK22892.1"/>
    <property type="molecule type" value="Genomic_DNA"/>
</dbReference>
<evidence type="ECO:0000313" key="2">
    <source>
        <dbReference type="EMBL" id="TYK22892.1"/>
    </source>
</evidence>
<gene>
    <name evidence="2" type="ORF">E5676_scaffold334G00310</name>
</gene>
<proteinExistence type="predicted"/>
<evidence type="ECO:0000313" key="3">
    <source>
        <dbReference type="Proteomes" id="UP000321947"/>
    </source>
</evidence>
<comment type="caution">
    <text evidence="2">The sequence shown here is derived from an EMBL/GenBank/DDBJ whole genome shotgun (WGS) entry which is preliminary data.</text>
</comment>
<feature type="compositionally biased region" description="Polar residues" evidence="1">
    <location>
        <begin position="237"/>
        <end position="259"/>
    </location>
</feature>
<name>A0A5D3DH01_CUCMM</name>
<protein>
    <submittedName>
        <fullName evidence="2">NBS-LRR type resistance protein</fullName>
    </submittedName>
</protein>
<sequence length="266" mass="30541">MHHTLGTALEIRSISDAVVVCVGNGGAFSMSRAPRPTLPSLLSSVAAVYRRTLSYGSLFVLNNFVVDFGWLSYSYEGVERHLLTIGISLYYTEWVYRGESLSFRAPIEQEEETEERPFKDEIPMNIGLLDRSSLTIIATGQSRFYNDSMSSLSKEESRSTMWSYSDKHTFNPGRSCRRPKRMRIIKRFNSSPSLPQRIVSHSLRMRYAIRCWSTKREIQLQAKLDEALERIEEQTRNHQALTSEVEQMQKPIQDTTRAQQGPPHDP</sequence>
<dbReference type="AlphaFoldDB" id="A0A5D3DH01"/>
<dbReference type="Proteomes" id="UP000321947">
    <property type="component" value="Unassembled WGS sequence"/>
</dbReference>
<evidence type="ECO:0000256" key="1">
    <source>
        <dbReference type="SAM" id="MobiDB-lite"/>
    </source>
</evidence>
<reference evidence="2 3" key="1">
    <citation type="submission" date="2019-08" db="EMBL/GenBank/DDBJ databases">
        <title>Draft genome sequences of two oriental melons (Cucumis melo L. var makuwa).</title>
        <authorList>
            <person name="Kwon S.-Y."/>
        </authorList>
    </citation>
    <scope>NUCLEOTIDE SEQUENCE [LARGE SCALE GENOMIC DNA]</scope>
    <source>
        <strain evidence="3">cv. Chang Bougi</strain>
        <tissue evidence="2">Leaf</tissue>
    </source>
</reference>
<accession>A0A5D3DH01</accession>